<dbReference type="EMBL" id="JBHSMQ010000003">
    <property type="protein sequence ID" value="MFC5455291.1"/>
    <property type="molecule type" value="Genomic_DNA"/>
</dbReference>
<sequence>MSTNTHKASNETPAVRKRVALLDDHTMMRGGVKVFIDSLPDFECCWEAADCKTALEKVESDMPDILLVDITLPDRNGLEFIKDVHSVHPDLVMMVISMHDEAYYAHRALKAGAKGYMMKNMGYDLYEAALRKVASGGSWLSDAVSEQILKAYTSGSKPRMEGGLDALTDREFEIFQMMGDGRGTHEIAESLRISPKTVDVHRMNIRTKMKLEDGAAVTRFAIRWVESRKLGQG</sequence>
<dbReference type="SUPFAM" id="SSF52172">
    <property type="entry name" value="CheY-like"/>
    <property type="match status" value="1"/>
</dbReference>
<proteinExistence type="predicted"/>
<keyword evidence="7" id="KW-1185">Reference proteome</keyword>
<dbReference type="Proteomes" id="UP001596052">
    <property type="component" value="Unassembled WGS sequence"/>
</dbReference>
<organism evidence="6 7">
    <name type="scientific">Prosthecobacter fluviatilis</name>
    <dbReference type="NCBI Taxonomy" id="445931"/>
    <lineage>
        <taxon>Bacteria</taxon>
        <taxon>Pseudomonadati</taxon>
        <taxon>Verrucomicrobiota</taxon>
        <taxon>Verrucomicrobiia</taxon>
        <taxon>Verrucomicrobiales</taxon>
        <taxon>Verrucomicrobiaceae</taxon>
        <taxon>Prosthecobacter</taxon>
    </lineage>
</organism>
<comment type="caution">
    <text evidence="6">The sequence shown here is derived from an EMBL/GenBank/DDBJ whole genome shotgun (WGS) entry which is preliminary data.</text>
</comment>
<keyword evidence="1 3" id="KW-0597">Phosphoprotein</keyword>
<dbReference type="InterPro" id="IPR039420">
    <property type="entry name" value="WalR-like"/>
</dbReference>
<feature type="domain" description="HTH luxR-type" evidence="4">
    <location>
        <begin position="160"/>
        <end position="225"/>
    </location>
</feature>
<dbReference type="InterPro" id="IPR000792">
    <property type="entry name" value="Tscrpt_reg_LuxR_C"/>
</dbReference>
<feature type="modified residue" description="4-aspartylphosphate" evidence="3">
    <location>
        <position position="69"/>
    </location>
</feature>
<dbReference type="InterPro" id="IPR016032">
    <property type="entry name" value="Sig_transdc_resp-reg_C-effctor"/>
</dbReference>
<dbReference type="Gene3D" id="3.40.50.2300">
    <property type="match status" value="1"/>
</dbReference>
<dbReference type="PROSITE" id="PS50043">
    <property type="entry name" value="HTH_LUXR_2"/>
    <property type="match status" value="1"/>
</dbReference>
<evidence type="ECO:0000313" key="7">
    <source>
        <dbReference type="Proteomes" id="UP001596052"/>
    </source>
</evidence>
<keyword evidence="2" id="KW-0238">DNA-binding</keyword>
<dbReference type="InterPro" id="IPR011006">
    <property type="entry name" value="CheY-like_superfamily"/>
</dbReference>
<dbReference type="PANTHER" id="PTHR43214:SF43">
    <property type="entry name" value="TWO-COMPONENT RESPONSE REGULATOR"/>
    <property type="match status" value="1"/>
</dbReference>
<dbReference type="SUPFAM" id="SSF46894">
    <property type="entry name" value="C-terminal effector domain of the bipartite response regulators"/>
    <property type="match status" value="1"/>
</dbReference>
<name>A0ABW0KQR5_9BACT</name>
<dbReference type="InterPro" id="IPR058245">
    <property type="entry name" value="NreC/VraR/RcsB-like_REC"/>
</dbReference>
<gene>
    <name evidence="6" type="ORF">ACFQDI_10525</name>
</gene>
<protein>
    <submittedName>
        <fullName evidence="6">Response regulator</fullName>
    </submittedName>
</protein>
<accession>A0ABW0KQR5</accession>
<dbReference type="SMART" id="SM00448">
    <property type="entry name" value="REC"/>
    <property type="match status" value="1"/>
</dbReference>
<dbReference type="Pfam" id="PF00196">
    <property type="entry name" value="GerE"/>
    <property type="match status" value="1"/>
</dbReference>
<evidence type="ECO:0000259" key="4">
    <source>
        <dbReference type="PROSITE" id="PS50043"/>
    </source>
</evidence>
<evidence type="ECO:0000259" key="5">
    <source>
        <dbReference type="PROSITE" id="PS50110"/>
    </source>
</evidence>
<dbReference type="PANTHER" id="PTHR43214">
    <property type="entry name" value="TWO-COMPONENT RESPONSE REGULATOR"/>
    <property type="match status" value="1"/>
</dbReference>
<dbReference type="PRINTS" id="PR00038">
    <property type="entry name" value="HTHLUXR"/>
</dbReference>
<dbReference type="Pfam" id="PF00072">
    <property type="entry name" value="Response_reg"/>
    <property type="match status" value="1"/>
</dbReference>
<dbReference type="InterPro" id="IPR001789">
    <property type="entry name" value="Sig_transdc_resp-reg_receiver"/>
</dbReference>
<dbReference type="PROSITE" id="PS50110">
    <property type="entry name" value="RESPONSE_REGULATORY"/>
    <property type="match status" value="1"/>
</dbReference>
<dbReference type="PROSITE" id="PS00622">
    <property type="entry name" value="HTH_LUXR_1"/>
    <property type="match status" value="1"/>
</dbReference>
<dbReference type="SMART" id="SM00421">
    <property type="entry name" value="HTH_LUXR"/>
    <property type="match status" value="1"/>
</dbReference>
<dbReference type="RefSeq" id="WP_377166225.1">
    <property type="nucleotide sequence ID" value="NZ_JBHSMQ010000003.1"/>
</dbReference>
<evidence type="ECO:0000256" key="3">
    <source>
        <dbReference type="PROSITE-ProRule" id="PRU00169"/>
    </source>
</evidence>
<feature type="domain" description="Response regulatory" evidence="5">
    <location>
        <begin position="18"/>
        <end position="134"/>
    </location>
</feature>
<reference evidence="7" key="1">
    <citation type="journal article" date="2019" name="Int. J. Syst. Evol. Microbiol.">
        <title>The Global Catalogue of Microorganisms (GCM) 10K type strain sequencing project: providing services to taxonomists for standard genome sequencing and annotation.</title>
        <authorList>
            <consortium name="The Broad Institute Genomics Platform"/>
            <consortium name="The Broad Institute Genome Sequencing Center for Infectious Disease"/>
            <person name="Wu L."/>
            <person name="Ma J."/>
        </authorList>
    </citation>
    <scope>NUCLEOTIDE SEQUENCE [LARGE SCALE GENOMIC DNA]</scope>
    <source>
        <strain evidence="7">CGMCC 4.1469</strain>
    </source>
</reference>
<evidence type="ECO:0000313" key="6">
    <source>
        <dbReference type="EMBL" id="MFC5455291.1"/>
    </source>
</evidence>
<evidence type="ECO:0000256" key="2">
    <source>
        <dbReference type="ARBA" id="ARBA00023125"/>
    </source>
</evidence>
<dbReference type="CDD" id="cd17535">
    <property type="entry name" value="REC_NarL-like"/>
    <property type="match status" value="1"/>
</dbReference>
<dbReference type="CDD" id="cd06170">
    <property type="entry name" value="LuxR_C_like"/>
    <property type="match status" value="1"/>
</dbReference>
<evidence type="ECO:0000256" key="1">
    <source>
        <dbReference type="ARBA" id="ARBA00022553"/>
    </source>
</evidence>